<evidence type="ECO:0000256" key="2">
    <source>
        <dbReference type="ARBA" id="ARBA00022692"/>
    </source>
</evidence>
<evidence type="ECO:0000313" key="8">
    <source>
        <dbReference type="Proteomes" id="UP000324260"/>
    </source>
</evidence>
<feature type="domain" description="Translocation and assembly module TamB C-terminal" evidence="6">
    <location>
        <begin position="980"/>
        <end position="1329"/>
    </location>
</feature>
<keyword evidence="8" id="KW-1185">Reference proteome</keyword>
<proteinExistence type="predicted"/>
<name>A0A5D9D4U6_HALER</name>
<feature type="region of interest" description="Disordered" evidence="5">
    <location>
        <begin position="391"/>
        <end position="424"/>
    </location>
</feature>
<keyword evidence="2" id="KW-0812">Transmembrane</keyword>
<keyword evidence="3" id="KW-1133">Transmembrane helix</keyword>
<organism evidence="7 8">
    <name type="scientific">Halomonas eurihalina</name>
    <dbReference type="NCBI Taxonomy" id="42566"/>
    <lineage>
        <taxon>Bacteria</taxon>
        <taxon>Pseudomonadati</taxon>
        <taxon>Pseudomonadota</taxon>
        <taxon>Gammaproteobacteria</taxon>
        <taxon>Oceanospirillales</taxon>
        <taxon>Halomonadaceae</taxon>
        <taxon>Halomonas</taxon>
    </lineage>
</organism>
<evidence type="ECO:0000256" key="1">
    <source>
        <dbReference type="ARBA" id="ARBA00004167"/>
    </source>
</evidence>
<comment type="subcellular location">
    <subcellularLocation>
        <location evidence="1">Membrane</location>
        <topology evidence="1">Single-pass membrane protein</topology>
    </subcellularLocation>
</comment>
<dbReference type="GO" id="GO:0009306">
    <property type="term" value="P:protein secretion"/>
    <property type="evidence" value="ECO:0007669"/>
    <property type="project" value="InterPro"/>
</dbReference>
<dbReference type="PANTHER" id="PTHR36985:SF1">
    <property type="entry name" value="TRANSLOCATION AND ASSEMBLY MODULE SUBUNIT TAMB"/>
    <property type="match status" value="1"/>
</dbReference>
<sequence>MRVRRLTWALARLVILIPLWLIGLLSLLLGLALSPWGTGLLLDQGQRMGFYEFSRAEGAPLDTFILEDLSLDAGSASVAIRRLELAWADDCLLDGRLCLDRFVIEGARVRLASSEESSPAEDEASEGGGLPDPIELPFPIELRELALNDVEVRLADGTQLRWDEFETGATAESDTLRLLPTRLEGARLTLPLSAGNQLALSESEHDGPILTAAAIDASISTHSPLPASAAPEAAGMASQSLDEKPRIELPEIHLPLAVEVPELTIADAAVEGAFAYQLEELALSVMARDQEIVISPLSVASPEADASLKARMTLSGNYPLEAQLNADLYLPERMPALEGERIELGLSGDLADLQVDLATTGPVETRLSARLDALAPTLPFTASFQSPALQWPLPGAENAPGKAATADDAQDAEEGDGEPPAPWRAENLSLKAEGKLTDYRVQLSLAAEGPQLPLTQLDLSGRGDLAHFIWEPLALEMGEANVTTQGRVDWADGLAVAASLALQNVNPEPFVEGLAGQLDGDAELSFTQDADGWRVEVPSLSVDGTLADYPLKLDAQLAGDSRMNWDIQTLEFRQGDNQLSASGQVAPERLDVNADLDMPALKSLYPALAGALSGSIDASGSLEAPQLDLDLNGNGLVFAENRVGSLNLTGEVAGLEDPSLDLALNAKGVEAGGQAFDNIDLNLDGHLSEHRLTLDVAGPADGLLSSLNLALDGAMDRDRQHYSGRLTPLEAETEYGSLALDDALVFDADLASSAVDVQPFCLRRAEGGGLCLEESLSASPDAGRAVLAIRELPMDLINDAMPPGWRVDGSTEGGLVAQWSRGGAAWQAEAELDSEVEVAGQDAYGNPWTVPGTGLNLDLQANQARADVNLALTLGDSGAVRLDLGVDDPMGVGRLDGNLTVDDLRLNPYRPLVTDVKTLEGSFGGNVEITGNREQPRLDGSLELAGLQAAGLGLPLTVEDGRLTVNLQGDRADIDGFLASERGRLQIDGDASWPSADAWQAALDLQGQDEPLQASLPGFGRLRLAPDLSIQATPDRLRVRGEVRIPWARLEVGQVPASAQSVSPDEVIVTREEVEAREAAEAAGESTAEAMAEAGMAMDVRVTLALGPDMRLSAYGLETGLAGNLEVRQAGGPVQIFGDVNLEDGRFRAFAQDLVIREGILYFSGPPGEPLLDFEAIRNPDSTEDDVIAGIQVSGPASSPSLKIFSEPAMDESRALSYVLRGRAPDASGGADGALTSALIGLSLGQAGGAVGALGEAFGIQDLRLDSAGSGDDSQVVVTGDLTDRLSVGYGVGVFSPIAELTLRYKLWRNLYLEAVSGASQAVDLIYTFSLPGDPPTLE</sequence>
<evidence type="ECO:0000256" key="3">
    <source>
        <dbReference type="ARBA" id="ARBA00022989"/>
    </source>
</evidence>
<evidence type="ECO:0000256" key="4">
    <source>
        <dbReference type="ARBA" id="ARBA00023136"/>
    </source>
</evidence>
<dbReference type="Pfam" id="PF04357">
    <property type="entry name" value="TamB"/>
    <property type="match status" value="1"/>
</dbReference>
<comment type="caution">
    <text evidence="7">The sequence shown here is derived from an EMBL/GenBank/DDBJ whole genome shotgun (WGS) entry which is preliminary data.</text>
</comment>
<evidence type="ECO:0000313" key="7">
    <source>
        <dbReference type="EMBL" id="TZG38826.1"/>
    </source>
</evidence>
<feature type="region of interest" description="Disordered" evidence="5">
    <location>
        <begin position="114"/>
        <end position="133"/>
    </location>
</feature>
<dbReference type="InterPro" id="IPR007452">
    <property type="entry name" value="TamB_C"/>
</dbReference>
<dbReference type="OrthoDB" id="5555605at2"/>
<dbReference type="EMBL" id="VTPU01000010">
    <property type="protein sequence ID" value="TZG38826.1"/>
    <property type="molecule type" value="Genomic_DNA"/>
</dbReference>
<dbReference type="RefSeq" id="WP_149322386.1">
    <property type="nucleotide sequence ID" value="NZ_JARWAH010000001.1"/>
</dbReference>
<evidence type="ECO:0000256" key="5">
    <source>
        <dbReference type="SAM" id="MobiDB-lite"/>
    </source>
</evidence>
<gene>
    <name evidence="7" type="ORF">FZZ93_11040</name>
</gene>
<reference evidence="7 8" key="1">
    <citation type="submission" date="2019-08" db="EMBL/GenBank/DDBJ databases">
        <title>Draft Genome Sequence of Halomonas eurihalina Isolated from Preserved Hide-surface.</title>
        <authorList>
            <person name="Hussain S.A."/>
            <person name="Xu A."/>
            <person name="Sarker M."/>
            <person name="Sommers C."/>
        </authorList>
    </citation>
    <scope>NUCLEOTIDE SEQUENCE [LARGE SCALE GENOMIC DNA]</scope>
    <source>
        <strain evidence="7 8">MS1</strain>
    </source>
</reference>
<protein>
    <submittedName>
        <fullName evidence="7">Translocation/assembly module TamB</fullName>
    </submittedName>
</protein>
<evidence type="ECO:0000259" key="6">
    <source>
        <dbReference type="Pfam" id="PF04357"/>
    </source>
</evidence>
<keyword evidence="4" id="KW-0472">Membrane</keyword>
<dbReference type="GO" id="GO:0097347">
    <property type="term" value="C:TAM protein secretion complex"/>
    <property type="evidence" value="ECO:0007669"/>
    <property type="project" value="TreeGrafter"/>
</dbReference>
<dbReference type="PANTHER" id="PTHR36985">
    <property type="entry name" value="TRANSLOCATION AND ASSEMBLY MODULE SUBUNIT TAMB"/>
    <property type="match status" value="1"/>
</dbReference>
<dbReference type="Proteomes" id="UP000324260">
    <property type="component" value="Unassembled WGS sequence"/>
</dbReference>
<dbReference type="GO" id="GO:0005886">
    <property type="term" value="C:plasma membrane"/>
    <property type="evidence" value="ECO:0007669"/>
    <property type="project" value="InterPro"/>
</dbReference>
<feature type="compositionally biased region" description="Acidic residues" evidence="5">
    <location>
        <begin position="408"/>
        <end position="417"/>
    </location>
</feature>
<accession>A0A5D9D4U6</accession>